<dbReference type="PANTHER" id="PTHR23234">
    <property type="entry name" value="ZNF44 PROTEIN"/>
    <property type="match status" value="1"/>
</dbReference>
<comment type="similarity">
    <text evidence="2">Belongs to the krueppel C2H2-type zinc-finger protein family.</text>
</comment>
<keyword evidence="8" id="KW-0238">DNA-binding</keyword>
<dbReference type="FunFam" id="3.30.160.60:FF:000642">
    <property type="entry name" value="Zinc finger with KRAB and SCAN domains 2"/>
    <property type="match status" value="1"/>
</dbReference>
<feature type="domain" description="C2H2-type" evidence="13">
    <location>
        <begin position="1472"/>
        <end position="1499"/>
    </location>
</feature>
<dbReference type="eggNOG" id="KOG1721">
    <property type="taxonomic scope" value="Eukaryota"/>
</dbReference>
<dbReference type="FunFam" id="3.30.160.60:FF:001325">
    <property type="entry name" value="zinc finger protein 200"/>
    <property type="match status" value="1"/>
</dbReference>
<keyword evidence="6" id="KW-0862">Zinc</keyword>
<dbReference type="FunFam" id="3.30.160.60:FF:000320">
    <property type="entry name" value="Zinc finger protein 777"/>
    <property type="match status" value="1"/>
</dbReference>
<dbReference type="PROSITE" id="PS50805">
    <property type="entry name" value="KRAB"/>
    <property type="match status" value="3"/>
</dbReference>
<protein>
    <recommendedName>
        <fullName evidence="17">Zinc finger protein 850</fullName>
    </recommendedName>
</protein>
<dbReference type="Pfam" id="PF00096">
    <property type="entry name" value="zf-C2H2"/>
    <property type="match status" value="22"/>
</dbReference>
<dbReference type="SMART" id="SM00355">
    <property type="entry name" value="ZnF_C2H2"/>
    <property type="match status" value="24"/>
</dbReference>
<dbReference type="InterPro" id="IPR036236">
    <property type="entry name" value="Znf_C2H2_sf"/>
</dbReference>
<keyword evidence="5 11" id="KW-0863">Zinc-finger</keyword>
<feature type="domain" description="C2H2-type" evidence="13">
    <location>
        <begin position="996"/>
        <end position="1023"/>
    </location>
</feature>
<dbReference type="EMBL" id="KB492627">
    <property type="protein sequence ID" value="EMP41391.1"/>
    <property type="molecule type" value="Genomic_DNA"/>
</dbReference>
<keyword evidence="10" id="KW-0539">Nucleus</keyword>
<dbReference type="Gene3D" id="6.10.140.140">
    <property type="match status" value="3"/>
</dbReference>
<feature type="domain" description="C2H2-type" evidence="13">
    <location>
        <begin position="1108"/>
        <end position="1135"/>
    </location>
</feature>
<feature type="region of interest" description="Disordered" evidence="12">
    <location>
        <begin position="282"/>
        <end position="329"/>
    </location>
</feature>
<dbReference type="FunFam" id="3.30.160.60:FF:000038">
    <property type="entry name" value="Zinc finger protein 624"/>
    <property type="match status" value="1"/>
</dbReference>
<dbReference type="GO" id="GO:0006355">
    <property type="term" value="P:regulation of DNA-templated transcription"/>
    <property type="evidence" value="ECO:0007669"/>
    <property type="project" value="InterPro"/>
</dbReference>
<feature type="region of interest" description="Disordered" evidence="12">
    <location>
        <begin position="685"/>
        <end position="729"/>
    </location>
</feature>
<dbReference type="GO" id="GO:0031981">
    <property type="term" value="C:nuclear lumen"/>
    <property type="evidence" value="ECO:0007669"/>
    <property type="project" value="UniProtKB-ARBA"/>
</dbReference>
<feature type="domain" description="C2H2-type" evidence="13">
    <location>
        <begin position="1276"/>
        <end position="1303"/>
    </location>
</feature>
<feature type="region of interest" description="Disordered" evidence="12">
    <location>
        <begin position="515"/>
        <end position="534"/>
    </location>
</feature>
<evidence type="ECO:0000256" key="12">
    <source>
        <dbReference type="SAM" id="MobiDB-lite"/>
    </source>
</evidence>
<feature type="domain" description="C2H2-type" evidence="13">
    <location>
        <begin position="1304"/>
        <end position="1331"/>
    </location>
</feature>
<dbReference type="FunFam" id="3.30.160.60:FF:000358">
    <property type="entry name" value="zinc finger protein 24"/>
    <property type="match status" value="1"/>
</dbReference>
<feature type="domain" description="C2H2-type" evidence="13">
    <location>
        <begin position="1388"/>
        <end position="1415"/>
    </location>
</feature>
<feature type="domain" description="C2H2-type" evidence="13">
    <location>
        <begin position="1024"/>
        <end position="1051"/>
    </location>
</feature>
<feature type="domain" description="C2H2-type" evidence="13">
    <location>
        <begin position="912"/>
        <end position="939"/>
    </location>
</feature>
<dbReference type="InterPro" id="IPR013087">
    <property type="entry name" value="Znf_C2H2_type"/>
</dbReference>
<dbReference type="InterPro" id="IPR050758">
    <property type="entry name" value="Znf_C2H2-type"/>
</dbReference>
<dbReference type="Gene3D" id="3.30.160.60">
    <property type="entry name" value="Classic Zinc Finger"/>
    <property type="match status" value="25"/>
</dbReference>
<dbReference type="GO" id="GO:0008270">
    <property type="term" value="F:zinc ion binding"/>
    <property type="evidence" value="ECO:0007669"/>
    <property type="project" value="UniProtKB-KW"/>
</dbReference>
<proteinExistence type="inferred from homology"/>
<feature type="domain" description="C2H2-type" evidence="13">
    <location>
        <begin position="800"/>
        <end position="827"/>
    </location>
</feature>
<dbReference type="FunFam" id="3.30.160.60:FF:001532">
    <property type="entry name" value="Zinc finger protein 483"/>
    <property type="match status" value="2"/>
</dbReference>
<keyword evidence="9" id="KW-0804">Transcription</keyword>
<dbReference type="SUPFAM" id="SSF57667">
    <property type="entry name" value="beta-beta-alpha zinc fingers"/>
    <property type="match status" value="13"/>
</dbReference>
<feature type="domain" description="C2H2-type" evidence="13">
    <location>
        <begin position="1164"/>
        <end position="1191"/>
    </location>
</feature>
<keyword evidence="16" id="KW-1185">Reference proteome</keyword>
<feature type="domain" description="C2H2-type" evidence="13">
    <location>
        <begin position="1052"/>
        <end position="1079"/>
    </location>
</feature>
<dbReference type="SMART" id="SM00349">
    <property type="entry name" value="KRAB"/>
    <property type="match status" value="3"/>
</dbReference>
<feature type="region of interest" description="Disordered" evidence="12">
    <location>
        <begin position="352"/>
        <end position="382"/>
    </location>
</feature>
<evidence type="ECO:0000256" key="5">
    <source>
        <dbReference type="ARBA" id="ARBA00022771"/>
    </source>
</evidence>
<feature type="domain" description="C2H2-type" evidence="13">
    <location>
        <begin position="828"/>
        <end position="855"/>
    </location>
</feature>
<dbReference type="FunFam" id="3.30.160.60:FF:002134">
    <property type="entry name" value="Zinc finger protein 616"/>
    <property type="match status" value="1"/>
</dbReference>
<feature type="domain" description="C2H2-type" evidence="13">
    <location>
        <begin position="968"/>
        <end position="995"/>
    </location>
</feature>
<evidence type="ECO:0000259" key="13">
    <source>
        <dbReference type="PROSITE" id="PS50157"/>
    </source>
</evidence>
<feature type="domain" description="KRAB" evidence="14">
    <location>
        <begin position="84"/>
        <end position="155"/>
    </location>
</feature>
<sequence length="1605" mass="181408">MRRRRKKNGRLTAGGLPEGNTSRGLAELLPKKKKGGVSSGGAPAATHPLGSSPQFGDHWSRRSHQRCLVFQFSNCGFVSPEEPVTFEDVAIYFTQGQGALLDPAQKALYRDVMQENYEMVTSLRFPIPKPELIVRLEGGEEPWVSDLQACEEKEIPRGTHTAQCLLSGLSLSQQVMSERVSENEEENHGAEVPGKVEPQETFLESAAWNFSHCSEQGEPWKNCHRSERLLGNHPGKKVDESINCGRVLEVETPSLVPLKKNPNAVVVSEKYNLKAMLIKRQSMSAPSGDNPPVEKKYKPLNTTPNSTKRACLKGSQPQKRALLNRPRQNSLLHPSPWRWIGLAVEVPELMETASSEQNSDAKPPESAADSTQLTKKGKKKTTVSWSEESKLREYFFELDGTEQINVNQTKDFGEAAKREMLKDREAFETARRLSHDAMEEKVPWVYPKLIDLPSPLVQLAGHEQFIQAEREKGVLQEIFLSKESIPDSPHEPDPPKLILLNKECTMEEAAYPEGLDPAATSQSPNGAGASKLPPVLANLMGRTGAGKSPQGPNPSSSMNVQEILPSIMMPVTFAEVAVYFTQGQGALLDPTQRALYTDVMQENYETVTSLVGFCPGQHVVSGGLLFQGPVTFEEVAVYFTLGQGALLDPTQRALYRDVMQENYETVTSLGFPIPKPDLITQLERGEEPWVPDLQDSKERESPRGTSTAGDRTVSENKDENPQQEGPGKVELQETFLRRAEGNFSQCLEQGEAWGDRHRSEMQLGNYPGMQRDESIQHGGGCKDPKETTVQQTSHNEEKPYKCLDCGKRFCFSAKLSTHQRTHTGEKPYKCLDCGKSFSKKPSHIIHQRRHTGKRPNTCLDNGKSFTKSSSLIKNARIHTGERPYKCFECGKSFSLKSTLNTHQKTHKGEKPHKCLDCGKAFRQNSYLIEHRRIHTGERPYKCLECGKNFICRSHLAKHRRIHTGAKPYKCLDCGKSFIDNTKLIRHQAIHTGERPHKCLDCGKSFIQKIHLITHQRLHTGERPYTCLECGKSFNLKSTLNTHQKTHTGEKPHKCLDCGKTFGQRSQLTKHRRIHTGERPYKCFGCGKNFISRSHLIKHQRIHTRAKPYKCLDCGKSFVDRTKLTRHQAIHTGERPHKCLDCGKSFSKKSNFIRHRRLHTGEKPYKCLECGKSFSQTSNLIAHQRTHTGERPYKCLECGKSFSLKSTLNTHQKTHTGEKTHKCLDCGKTFSQSSQLTKHGRIHTGERPYKCLDCGKDFKESSSLTKHKRIHTGETPYKCSECGKSFSQSSHLIAHQRIHTGLRPYKCPECGKSFICRSNLIKHQRIHTGEKSYKCLDCGKSFLDRTKLITHQATHTGDRPHKCSDCGKNFIQKSQLIRHQRVHTGERPFKCLDCLKTFRQHTHLITHQRIHTGDKPYKCLDCGKSFVYRTKLTNHQKTHTGEKPHKCLDCGKKFSQRSYLTRHGRIHMRERPYKCLECGKSFSKSSELTKHQKIHKRELECGRSFIWCSRSIRHLKSAQGKNLSDVLSVENAPSGANTTVDIRDSSTQLGNSLKALTRTGHGDTHFLIPKHIRGVWLPKNQLPIAGVRIQHQLNINWSVTFWLCLV</sequence>
<dbReference type="FunFam" id="3.30.160.60:FF:001407">
    <property type="entry name" value="zinc finger and SCAN domain-containing protein 20 isoform X1"/>
    <property type="match status" value="1"/>
</dbReference>
<dbReference type="InterPro" id="IPR001909">
    <property type="entry name" value="KRAB"/>
</dbReference>
<evidence type="ECO:0000256" key="2">
    <source>
        <dbReference type="ARBA" id="ARBA00006991"/>
    </source>
</evidence>
<dbReference type="Pfam" id="PF01352">
    <property type="entry name" value="KRAB"/>
    <property type="match status" value="3"/>
</dbReference>
<feature type="domain" description="C2H2-type" evidence="13">
    <location>
        <begin position="1360"/>
        <end position="1387"/>
    </location>
</feature>
<reference evidence="16" key="1">
    <citation type="journal article" date="2013" name="Nat. Genet.">
        <title>The draft genomes of soft-shell turtle and green sea turtle yield insights into the development and evolution of the turtle-specific body plan.</title>
        <authorList>
            <person name="Wang Z."/>
            <person name="Pascual-Anaya J."/>
            <person name="Zadissa A."/>
            <person name="Li W."/>
            <person name="Niimura Y."/>
            <person name="Huang Z."/>
            <person name="Li C."/>
            <person name="White S."/>
            <person name="Xiong Z."/>
            <person name="Fang D."/>
            <person name="Wang B."/>
            <person name="Ming Y."/>
            <person name="Chen Y."/>
            <person name="Zheng Y."/>
            <person name="Kuraku S."/>
            <person name="Pignatelli M."/>
            <person name="Herrero J."/>
            <person name="Beal K."/>
            <person name="Nozawa M."/>
            <person name="Li Q."/>
            <person name="Wang J."/>
            <person name="Zhang H."/>
            <person name="Yu L."/>
            <person name="Shigenobu S."/>
            <person name="Wang J."/>
            <person name="Liu J."/>
            <person name="Flicek P."/>
            <person name="Searle S."/>
            <person name="Wang J."/>
            <person name="Kuratani S."/>
            <person name="Yin Y."/>
            <person name="Aken B."/>
            <person name="Zhang G."/>
            <person name="Irie N."/>
        </authorList>
    </citation>
    <scope>NUCLEOTIDE SEQUENCE [LARGE SCALE GENOMIC DNA]</scope>
</reference>
<evidence type="ECO:0000256" key="10">
    <source>
        <dbReference type="ARBA" id="ARBA00023242"/>
    </source>
</evidence>
<evidence type="ECO:0000259" key="14">
    <source>
        <dbReference type="PROSITE" id="PS50805"/>
    </source>
</evidence>
<evidence type="ECO:0000256" key="7">
    <source>
        <dbReference type="ARBA" id="ARBA00023015"/>
    </source>
</evidence>
<feature type="compositionally biased region" description="Basic and acidic residues" evidence="12">
    <location>
        <begin position="773"/>
        <end position="786"/>
    </location>
</feature>
<dbReference type="FunFam" id="3.30.160.60:FF:002343">
    <property type="entry name" value="Zinc finger protein 33A"/>
    <property type="match status" value="6"/>
</dbReference>
<evidence type="ECO:0000256" key="9">
    <source>
        <dbReference type="ARBA" id="ARBA00023163"/>
    </source>
</evidence>
<dbReference type="InterPro" id="IPR036051">
    <property type="entry name" value="KRAB_dom_sf"/>
</dbReference>
<feature type="domain" description="C2H2-type" evidence="13">
    <location>
        <begin position="1444"/>
        <end position="1471"/>
    </location>
</feature>
<feature type="domain" description="C2H2-type" evidence="13">
    <location>
        <begin position="884"/>
        <end position="911"/>
    </location>
</feature>
<dbReference type="SUPFAM" id="SSF109640">
    <property type="entry name" value="KRAB domain (Kruppel-associated box)"/>
    <property type="match status" value="3"/>
</dbReference>
<evidence type="ECO:0000256" key="3">
    <source>
        <dbReference type="ARBA" id="ARBA00022723"/>
    </source>
</evidence>
<feature type="domain" description="C2H2-type" evidence="13">
    <location>
        <begin position="856"/>
        <end position="883"/>
    </location>
</feature>
<feature type="domain" description="C2H2-type" evidence="13">
    <location>
        <begin position="1248"/>
        <end position="1275"/>
    </location>
</feature>
<evidence type="ECO:0000256" key="8">
    <source>
        <dbReference type="ARBA" id="ARBA00023125"/>
    </source>
</evidence>
<dbReference type="FunFam" id="3.30.160.60:FF:000295">
    <property type="entry name" value="zinc finger protein 19"/>
    <property type="match status" value="1"/>
</dbReference>
<keyword evidence="7" id="KW-0805">Transcription regulation</keyword>
<evidence type="ECO:0008006" key="17">
    <source>
        <dbReference type="Google" id="ProtNLM"/>
    </source>
</evidence>
<feature type="domain" description="KRAB" evidence="14">
    <location>
        <begin position="630"/>
        <end position="701"/>
    </location>
</feature>
<keyword evidence="3" id="KW-0479">Metal-binding</keyword>
<feature type="region of interest" description="Disordered" evidence="12">
    <location>
        <begin position="773"/>
        <end position="793"/>
    </location>
</feature>
<dbReference type="PANTHER" id="PTHR23234:SF8">
    <property type="entry name" value="C2H2-TYPE DOMAIN-CONTAINING PROTEIN"/>
    <property type="match status" value="1"/>
</dbReference>
<feature type="domain" description="KRAB" evidence="14">
    <location>
        <begin position="571"/>
        <end position="638"/>
    </location>
</feature>
<evidence type="ECO:0000256" key="11">
    <source>
        <dbReference type="PROSITE-ProRule" id="PRU00042"/>
    </source>
</evidence>
<feature type="domain" description="C2H2-type" evidence="13">
    <location>
        <begin position="1332"/>
        <end position="1359"/>
    </location>
</feature>
<dbReference type="CDD" id="cd07765">
    <property type="entry name" value="KRAB_A-box"/>
    <property type="match status" value="3"/>
</dbReference>
<feature type="domain" description="C2H2-type" evidence="13">
    <location>
        <begin position="1080"/>
        <end position="1107"/>
    </location>
</feature>
<dbReference type="FunFam" id="3.30.160.60:FF:001430">
    <property type="entry name" value="Uncharacterized protein"/>
    <property type="match status" value="2"/>
</dbReference>
<feature type="region of interest" description="Disordered" evidence="12">
    <location>
        <begin position="1"/>
        <end position="52"/>
    </location>
</feature>
<feature type="domain" description="C2H2-type" evidence="13">
    <location>
        <begin position="1416"/>
        <end position="1443"/>
    </location>
</feature>
<dbReference type="GO" id="GO:0003677">
    <property type="term" value="F:DNA binding"/>
    <property type="evidence" value="ECO:0007669"/>
    <property type="project" value="UniProtKB-KW"/>
</dbReference>
<accession>M7BU84</accession>
<dbReference type="FunFam" id="3.30.160.60:FF:000016">
    <property type="entry name" value="zinc finger protein 37 homolog"/>
    <property type="match status" value="1"/>
</dbReference>
<feature type="domain" description="C2H2-type" evidence="13">
    <location>
        <begin position="1220"/>
        <end position="1247"/>
    </location>
</feature>
<dbReference type="PROSITE" id="PS50157">
    <property type="entry name" value="ZINC_FINGER_C2H2_2"/>
    <property type="match status" value="25"/>
</dbReference>
<dbReference type="PROSITE" id="PS00028">
    <property type="entry name" value="ZINC_FINGER_C2H2_1"/>
    <property type="match status" value="24"/>
</dbReference>
<evidence type="ECO:0000256" key="6">
    <source>
        <dbReference type="ARBA" id="ARBA00022833"/>
    </source>
</evidence>
<feature type="domain" description="C2H2-type" evidence="13">
    <location>
        <begin position="1136"/>
        <end position="1163"/>
    </location>
</feature>
<feature type="region of interest" description="Disordered" evidence="12">
    <location>
        <begin position="539"/>
        <end position="559"/>
    </location>
</feature>
<feature type="domain" description="C2H2-type" evidence="13">
    <location>
        <begin position="1192"/>
        <end position="1219"/>
    </location>
</feature>
<dbReference type="Proteomes" id="UP000031443">
    <property type="component" value="Unassembled WGS sequence"/>
</dbReference>
<keyword evidence="4" id="KW-0677">Repeat</keyword>
<evidence type="ECO:0000256" key="1">
    <source>
        <dbReference type="ARBA" id="ARBA00004123"/>
    </source>
</evidence>
<dbReference type="FunFam" id="3.30.160.60:FF:002063">
    <property type="entry name" value="RB associated KRAB zinc finger"/>
    <property type="match status" value="1"/>
</dbReference>
<feature type="domain" description="C2H2-type" evidence="13">
    <location>
        <begin position="940"/>
        <end position="967"/>
    </location>
</feature>
<organism evidence="15 16">
    <name type="scientific">Chelonia mydas</name>
    <name type="common">Green sea-turtle</name>
    <name type="synonym">Chelonia agassizi</name>
    <dbReference type="NCBI Taxonomy" id="8469"/>
    <lineage>
        <taxon>Eukaryota</taxon>
        <taxon>Metazoa</taxon>
        <taxon>Chordata</taxon>
        <taxon>Craniata</taxon>
        <taxon>Vertebrata</taxon>
        <taxon>Euteleostomi</taxon>
        <taxon>Archelosauria</taxon>
        <taxon>Testudinata</taxon>
        <taxon>Testudines</taxon>
        <taxon>Cryptodira</taxon>
        <taxon>Durocryptodira</taxon>
        <taxon>Americhelydia</taxon>
        <taxon>Chelonioidea</taxon>
        <taxon>Cheloniidae</taxon>
        <taxon>Chelonia</taxon>
    </lineage>
</organism>
<evidence type="ECO:0000313" key="15">
    <source>
        <dbReference type="EMBL" id="EMP41391.1"/>
    </source>
</evidence>
<dbReference type="FunFam" id="3.30.160.60:FF:000176">
    <property type="entry name" value="zinc finger protein 70"/>
    <property type="match status" value="2"/>
</dbReference>
<dbReference type="FunFam" id="3.30.160.60:FF:001270">
    <property type="entry name" value="zinc finger protein 583 isoform X1"/>
    <property type="match status" value="1"/>
</dbReference>
<evidence type="ECO:0000313" key="16">
    <source>
        <dbReference type="Proteomes" id="UP000031443"/>
    </source>
</evidence>
<name>M7BU84_CHEMY</name>
<evidence type="ECO:0000256" key="4">
    <source>
        <dbReference type="ARBA" id="ARBA00022737"/>
    </source>
</evidence>
<gene>
    <name evidence="15" type="ORF">UY3_01364</name>
</gene>
<dbReference type="FunFam" id="3.30.160.60:FF:002090">
    <property type="entry name" value="Zinc finger protein 473"/>
    <property type="match status" value="1"/>
</dbReference>
<comment type="subcellular location">
    <subcellularLocation>
        <location evidence="1">Nucleus</location>
    </subcellularLocation>
</comment>
<dbReference type="FunFam" id="3.30.160.60:FF:000557">
    <property type="entry name" value="zinc finger and SCAN domain-containing protein 29"/>
    <property type="match status" value="1"/>
</dbReference>